<gene>
    <name evidence="3" type="ORF">ACFOMH_12310</name>
</gene>
<dbReference type="EMBL" id="JBHRXJ010000008">
    <property type="protein sequence ID" value="MFC3528960.1"/>
    <property type="molecule type" value="Genomic_DNA"/>
</dbReference>
<evidence type="ECO:0000313" key="4">
    <source>
        <dbReference type="Proteomes" id="UP001595721"/>
    </source>
</evidence>
<organism evidence="3 4">
    <name type="scientific">Paracoccus mangrovi</name>
    <dbReference type="NCBI Taxonomy" id="1715645"/>
    <lineage>
        <taxon>Bacteria</taxon>
        <taxon>Pseudomonadati</taxon>
        <taxon>Pseudomonadota</taxon>
        <taxon>Alphaproteobacteria</taxon>
        <taxon>Rhodobacterales</taxon>
        <taxon>Paracoccaceae</taxon>
        <taxon>Paracoccus</taxon>
    </lineage>
</organism>
<feature type="compositionally biased region" description="Low complexity" evidence="1">
    <location>
        <begin position="42"/>
        <end position="79"/>
    </location>
</feature>
<proteinExistence type="predicted"/>
<keyword evidence="2" id="KW-0732">Signal</keyword>
<dbReference type="RefSeq" id="WP_377744781.1">
    <property type="nucleotide sequence ID" value="NZ_JBHRXJ010000008.1"/>
</dbReference>
<accession>A0ABV7R4I0</accession>
<evidence type="ECO:0000256" key="1">
    <source>
        <dbReference type="SAM" id="MobiDB-lite"/>
    </source>
</evidence>
<feature type="chain" id="PRO_5047224410" evidence="2">
    <location>
        <begin position="22"/>
        <end position="267"/>
    </location>
</feature>
<sequence length="267" mass="27605">MMRAWAVILVGALGMAAPVLAEDAAVVPDVASDAASDVVESPVAQAPAPVPAEDAAAAPEVADAPVDDAPAPAAQVAEPAAPPADGPRRDERLWTCETSLSGERTEVNYVRDDEFRQNVGRIEKNFSGWGRISCPGYVTLREILRRNQMADDGSYCLLWDKANDTYIGAQIGPRKGNALCRKTFCERVNGARAATFRNANALAIAGYDAVTQRPGATILAATSGQMVGTLEAAGAAAAGIAASPVAVGSMVIGTAAVGGSMWYCAEE</sequence>
<comment type="caution">
    <text evidence="3">The sequence shown here is derived from an EMBL/GenBank/DDBJ whole genome shotgun (WGS) entry which is preliminary data.</text>
</comment>
<feature type="region of interest" description="Disordered" evidence="1">
    <location>
        <begin position="42"/>
        <end position="90"/>
    </location>
</feature>
<reference evidence="4" key="1">
    <citation type="journal article" date="2019" name="Int. J. Syst. Evol. Microbiol.">
        <title>The Global Catalogue of Microorganisms (GCM) 10K type strain sequencing project: providing services to taxonomists for standard genome sequencing and annotation.</title>
        <authorList>
            <consortium name="The Broad Institute Genomics Platform"/>
            <consortium name="The Broad Institute Genome Sequencing Center for Infectious Disease"/>
            <person name="Wu L."/>
            <person name="Ma J."/>
        </authorList>
    </citation>
    <scope>NUCLEOTIDE SEQUENCE [LARGE SCALE GENOMIC DNA]</scope>
    <source>
        <strain evidence="4">KCTC 42899</strain>
    </source>
</reference>
<dbReference type="Proteomes" id="UP001595721">
    <property type="component" value="Unassembled WGS sequence"/>
</dbReference>
<name>A0ABV7R4I0_9RHOB</name>
<feature type="signal peptide" evidence="2">
    <location>
        <begin position="1"/>
        <end position="21"/>
    </location>
</feature>
<keyword evidence="4" id="KW-1185">Reference proteome</keyword>
<evidence type="ECO:0000256" key="2">
    <source>
        <dbReference type="SAM" id="SignalP"/>
    </source>
</evidence>
<protein>
    <submittedName>
        <fullName evidence="3">Uncharacterized protein</fullName>
    </submittedName>
</protein>
<evidence type="ECO:0000313" key="3">
    <source>
        <dbReference type="EMBL" id="MFC3528960.1"/>
    </source>
</evidence>